<dbReference type="EMBL" id="HG675711">
    <property type="protein sequence ID" value="CDJ42321.1"/>
    <property type="molecule type" value="Genomic_DNA"/>
</dbReference>
<name>U6KWH2_EIMTE</name>
<evidence type="ECO:0000313" key="3">
    <source>
        <dbReference type="EMBL" id="CDJ42321.1"/>
    </source>
</evidence>
<protein>
    <submittedName>
        <fullName evidence="3">Uncharacterized protein</fullName>
    </submittedName>
</protein>
<dbReference type="Proteomes" id="UP000030747">
    <property type="component" value="Unassembled WGS sequence"/>
</dbReference>
<accession>U6KWH2</accession>
<reference evidence="3" key="2">
    <citation type="submission" date="2013-10" db="EMBL/GenBank/DDBJ databases">
        <authorList>
            <person name="Aslett M."/>
        </authorList>
    </citation>
    <scope>NUCLEOTIDE SEQUENCE [LARGE SCALE GENOMIC DNA]</scope>
    <source>
        <strain evidence="3">Houghton</strain>
    </source>
</reference>
<dbReference type="GeneID" id="25252873"/>
<keyword evidence="2" id="KW-0812">Transmembrane</keyword>
<keyword evidence="2" id="KW-0472">Membrane</keyword>
<dbReference type="VEuPathDB" id="ToxoDB:ETH2_1501600"/>
<organism evidence="3 4">
    <name type="scientific">Eimeria tenella</name>
    <name type="common">Coccidian parasite</name>
    <dbReference type="NCBI Taxonomy" id="5802"/>
    <lineage>
        <taxon>Eukaryota</taxon>
        <taxon>Sar</taxon>
        <taxon>Alveolata</taxon>
        <taxon>Apicomplexa</taxon>
        <taxon>Conoidasida</taxon>
        <taxon>Coccidia</taxon>
        <taxon>Eucoccidiorida</taxon>
        <taxon>Eimeriorina</taxon>
        <taxon>Eimeriidae</taxon>
        <taxon>Eimeria</taxon>
    </lineage>
</organism>
<gene>
    <name evidence="3" type="ORF">ETH_00018700</name>
</gene>
<dbReference type="RefSeq" id="XP_013233071.1">
    <property type="nucleotide sequence ID" value="XM_013377617.1"/>
</dbReference>
<feature type="transmembrane region" description="Helical" evidence="2">
    <location>
        <begin position="46"/>
        <end position="68"/>
    </location>
</feature>
<keyword evidence="4" id="KW-1185">Reference proteome</keyword>
<evidence type="ECO:0000313" key="4">
    <source>
        <dbReference type="Proteomes" id="UP000030747"/>
    </source>
</evidence>
<dbReference type="OrthoDB" id="10282219at2759"/>
<proteinExistence type="predicted"/>
<dbReference type="AlphaFoldDB" id="U6KWH2"/>
<feature type="region of interest" description="Disordered" evidence="1">
    <location>
        <begin position="1"/>
        <end position="26"/>
    </location>
</feature>
<sequence>MVASVRSTSDHAREPSAASDSTPSSGYVEVGLSETANLSFEIRHSFLNWLLILVLLGGTSICGGIFYYCVPLRHELTETVRSHLANTPFKEGNSLFLKPYSGGWRSISSFSRTVELRNVRVNVYTRPETTSCTIAAGAVTTWADVEAWLLKVLAPTLYTGSLGGSVVVQLATLYLAKGSLEDNPNSNTKNIINKRLNFDVAEEKTVDFGEVLGGTYAVDATSTIQALGTEGWWGPLTIEATLAIRGRDGNGNECGAFESDLLPADVSSLAHAGLPDQ</sequence>
<reference evidence="3" key="1">
    <citation type="submission" date="2013-10" db="EMBL/GenBank/DDBJ databases">
        <title>Genomic analysis of the causative agents of coccidiosis in chickens.</title>
        <authorList>
            <person name="Reid A.J."/>
            <person name="Blake D."/>
            <person name="Billington K."/>
            <person name="Browne H."/>
            <person name="Dunn M."/>
            <person name="Hung S."/>
            <person name="Kawahara F."/>
            <person name="Miranda-Saavedra D."/>
            <person name="Mourier T."/>
            <person name="Nagra H."/>
            <person name="Otto T.D."/>
            <person name="Rawlings N."/>
            <person name="Sanchez A."/>
            <person name="Sanders M."/>
            <person name="Subramaniam C."/>
            <person name="Tay Y."/>
            <person name="Dear P."/>
            <person name="Doerig C."/>
            <person name="Gruber A."/>
            <person name="Parkinson J."/>
            <person name="Shirley M."/>
            <person name="Wan K.L."/>
            <person name="Berriman M."/>
            <person name="Tomley F."/>
            <person name="Pain A."/>
        </authorList>
    </citation>
    <scope>NUCLEOTIDE SEQUENCE [LARGE SCALE GENOMIC DNA]</scope>
    <source>
        <strain evidence="3">Houghton</strain>
    </source>
</reference>
<keyword evidence="2" id="KW-1133">Transmembrane helix</keyword>
<evidence type="ECO:0000256" key="2">
    <source>
        <dbReference type="SAM" id="Phobius"/>
    </source>
</evidence>
<evidence type="ECO:0000256" key="1">
    <source>
        <dbReference type="SAM" id="MobiDB-lite"/>
    </source>
</evidence>
<dbReference type="VEuPathDB" id="ToxoDB:ETH_00018700"/>